<dbReference type="Pfam" id="PF26078">
    <property type="entry name" value="Baseplate_J_M"/>
    <property type="match status" value="1"/>
</dbReference>
<evidence type="ECO:0000313" key="5">
    <source>
        <dbReference type="EMBL" id="ORO90568.1"/>
    </source>
</evidence>
<dbReference type="Pfam" id="PF26079">
    <property type="entry name" value="Baseplate_J_C"/>
    <property type="match status" value="1"/>
</dbReference>
<gene>
    <name evidence="4" type="ORF">B7702_02010</name>
    <name evidence="5" type="ORF">B7702_02615</name>
</gene>
<protein>
    <submittedName>
        <fullName evidence="4">Uncharacterized protein</fullName>
    </submittedName>
</protein>
<sequence length="351" mass="39454">MIKVKTYPEILEDMLALFDDKYDKRQGSVLYNLVAPAAREVAIQYTVLKSYEEVNFLDTSTGIFLTRLCRQFGVERLPATASVRLVQFKQEIPLGTRFSVVNSEYNFRVLERRSGFEYSVVAEQVGNAPNYVRGQLINIDVLNGFKGAEIGSVIVVGEDEETDKQLRKRTIEYLKTPTLNGNIAQYKKWASEFVGVGSALIEPLWKGENTVRVSITDADGNEASPELVKKFKNYLDPEPSGHGLGVAPIGAYVTVQSVSGYNVRIAATIKIDEDVDVETVKNEARVQLIKYLREEAFEEKEVRNYKVATIIDRINGVRDVDRILLNDREQSIELSTNMLPKLAEVTINVTS</sequence>
<dbReference type="EMBL" id="NCVD01000043">
    <property type="protein sequence ID" value="ORO90568.1"/>
    <property type="molecule type" value="Genomic_DNA"/>
</dbReference>
<evidence type="ECO:0000313" key="6">
    <source>
        <dbReference type="Proteomes" id="UP000193849"/>
    </source>
</evidence>
<dbReference type="PANTHER" id="PTHR37829">
    <property type="entry name" value="PHAGE-LIKE ELEMENT PBSX PROTEIN XKDT"/>
    <property type="match status" value="1"/>
</dbReference>
<comment type="similarity">
    <text evidence="1">Belongs to the Mu gp47/PBSX XkdT family.</text>
</comment>
<name>A0A1X1JTH8_STRMT</name>
<dbReference type="InterPro" id="IPR058530">
    <property type="entry name" value="Baseplate_J-like_C"/>
</dbReference>
<dbReference type="PANTHER" id="PTHR37829:SF3">
    <property type="entry name" value="PROTEIN JAYE-RELATED"/>
    <property type="match status" value="1"/>
</dbReference>
<dbReference type="AlphaFoldDB" id="A0A1X1JTH8"/>
<reference evidence="4" key="2">
    <citation type="submission" date="2017-04" db="EMBL/GenBank/DDBJ databases">
        <authorList>
            <person name="Afonso C.L."/>
            <person name="Miller P.J."/>
            <person name="Scott M.A."/>
            <person name="Spackman E."/>
            <person name="Goraichik I."/>
            <person name="Dimitrov K.M."/>
            <person name="Suarez D.L."/>
            <person name="Swayne D.E."/>
        </authorList>
    </citation>
    <scope>NUCLEOTIDE SEQUENCE</scope>
    <source>
        <strain evidence="4">RH_777_07</strain>
    </source>
</reference>
<evidence type="ECO:0000313" key="4">
    <source>
        <dbReference type="EMBL" id="ORO90453.1"/>
    </source>
</evidence>
<feature type="domain" description="Baseplate J-like C-terminal" evidence="3">
    <location>
        <begin position="263"/>
        <end position="348"/>
    </location>
</feature>
<evidence type="ECO:0000256" key="1">
    <source>
        <dbReference type="ARBA" id="ARBA00038087"/>
    </source>
</evidence>
<feature type="domain" description="Baseplate J-like central" evidence="2">
    <location>
        <begin position="180"/>
        <end position="256"/>
    </location>
</feature>
<organism evidence="4 6">
    <name type="scientific">Streptococcus mitis</name>
    <dbReference type="NCBI Taxonomy" id="28037"/>
    <lineage>
        <taxon>Bacteria</taxon>
        <taxon>Bacillati</taxon>
        <taxon>Bacillota</taxon>
        <taxon>Bacilli</taxon>
        <taxon>Lactobacillales</taxon>
        <taxon>Streptococcaceae</taxon>
        <taxon>Streptococcus</taxon>
        <taxon>Streptococcus mitis group</taxon>
    </lineage>
</organism>
<reference evidence="4 6" key="1">
    <citation type="journal article" date="2016" name="Eur. J. Clin. Microbiol. Infect. Dis.">
        <title>Whole genome sequencing as a tool for phylogenetic analysis of clinical strains of Mitis group streptococci.</title>
        <authorList>
            <person name="Rasmussen L.H."/>
            <person name="Dargis R."/>
            <person name="Hojholt K."/>
            <person name="Christensen J.J."/>
            <person name="Skovgaard O."/>
            <person name="Justesen U.S."/>
            <person name="Rosenvinge F.S."/>
            <person name="Moser C."/>
            <person name="Lukjancenko O."/>
            <person name="Rasmussen S."/>
            <person name="Nielsen X.C."/>
        </authorList>
    </citation>
    <scope>NUCLEOTIDE SEQUENCE [LARGE SCALE GENOMIC DNA]</scope>
    <source>
        <strain evidence="4 6">RH_777_07</strain>
    </source>
</reference>
<accession>A0A1X1JTH8</accession>
<dbReference type="EMBL" id="NCVD01000043">
    <property type="protein sequence ID" value="ORO90453.1"/>
    <property type="molecule type" value="Genomic_DNA"/>
</dbReference>
<evidence type="ECO:0000259" key="3">
    <source>
        <dbReference type="Pfam" id="PF26079"/>
    </source>
</evidence>
<dbReference type="Proteomes" id="UP000193849">
    <property type="component" value="Unassembled WGS sequence"/>
</dbReference>
<proteinExistence type="inferred from homology"/>
<dbReference type="InterPro" id="IPR058531">
    <property type="entry name" value="Baseplate_J_M"/>
</dbReference>
<dbReference type="RefSeq" id="WP_084946609.1">
    <property type="nucleotide sequence ID" value="NZ_NCVD01000043.1"/>
</dbReference>
<dbReference type="InterPro" id="IPR052399">
    <property type="entry name" value="Phage_Baseplate_Assmbl_Protein"/>
</dbReference>
<evidence type="ECO:0000259" key="2">
    <source>
        <dbReference type="Pfam" id="PF26078"/>
    </source>
</evidence>
<comment type="caution">
    <text evidence="4">The sequence shown here is derived from an EMBL/GenBank/DDBJ whole genome shotgun (WGS) entry which is preliminary data.</text>
</comment>